<dbReference type="AlphaFoldDB" id="A0A0A8E5R5"/>
<keyword evidence="11" id="KW-1185">Reference proteome</keyword>
<evidence type="ECO:0000256" key="1">
    <source>
        <dbReference type="ARBA" id="ARBA00005189"/>
    </source>
</evidence>
<dbReference type="GO" id="GO:0010124">
    <property type="term" value="P:phenylacetate catabolic process"/>
    <property type="evidence" value="ECO:0007669"/>
    <property type="project" value="TreeGrafter"/>
</dbReference>
<dbReference type="KEGG" id="fgu:SD28_06835"/>
<dbReference type="EC" id="2.3.1.16" evidence="5"/>
<dbReference type="RefSeq" id="WP_039125337.1">
    <property type="nucleotide sequence ID" value="NZ_CP010427.1"/>
</dbReference>
<keyword evidence="4 7" id="KW-0012">Acyltransferase</keyword>
<dbReference type="FunFam" id="3.40.47.10:FF:000010">
    <property type="entry name" value="Acetyl-CoA acetyltransferase (Thiolase)"/>
    <property type="match status" value="1"/>
</dbReference>
<evidence type="ECO:0000256" key="6">
    <source>
        <dbReference type="PIRSR" id="PIRSR000429-1"/>
    </source>
</evidence>
<evidence type="ECO:0000313" key="11">
    <source>
        <dbReference type="Proteomes" id="UP000031104"/>
    </source>
</evidence>
<dbReference type="PROSITE" id="PS00099">
    <property type="entry name" value="THIOLASE_3"/>
    <property type="match status" value="1"/>
</dbReference>
<dbReference type="InterPro" id="IPR016039">
    <property type="entry name" value="Thiolase-like"/>
</dbReference>
<dbReference type="Pfam" id="PF02803">
    <property type="entry name" value="Thiolase_C"/>
    <property type="match status" value="1"/>
</dbReference>
<dbReference type="PROSITE" id="PS00098">
    <property type="entry name" value="THIOLASE_1"/>
    <property type="match status" value="1"/>
</dbReference>
<proteinExistence type="inferred from homology"/>
<dbReference type="InterPro" id="IPR002155">
    <property type="entry name" value="Thiolase"/>
</dbReference>
<dbReference type="Proteomes" id="UP000031104">
    <property type="component" value="Chromosome"/>
</dbReference>
<accession>A0A0A8E5R5</accession>
<feature type="active site" description="Proton acceptor" evidence="6">
    <location>
        <position position="351"/>
    </location>
</feature>
<feature type="active site" description="Proton acceptor" evidence="6">
    <location>
        <position position="381"/>
    </location>
</feature>
<reference evidence="10 11" key="1">
    <citation type="submission" date="2014-12" db="EMBL/GenBank/DDBJ databases">
        <title>Complete genome sequence of Francisella guanzhouensis strain 08HL01032 isolated from air-conditioning system in China.</title>
        <authorList>
            <person name="Svensson D."/>
            <person name="Ohrman C."/>
            <person name="Backman S."/>
            <person name="Karlsson E."/>
            <person name="Nilsson E."/>
            <person name="Bystrom M."/>
            <person name="Larkeryd A."/>
            <person name="Stenberg P."/>
            <person name="Scholtz H.C."/>
            <person name="Forsman M."/>
            <person name="Sjodin A."/>
        </authorList>
    </citation>
    <scope>NUCLEOTIDE SEQUENCE [LARGE SCALE GENOMIC DNA]</scope>
    <source>
        <strain evidence="10 11">08HL01032</strain>
    </source>
</reference>
<dbReference type="PANTHER" id="PTHR43853:SF21">
    <property type="entry name" value="STEROID 3-KETOACYL-COA THIOLASE"/>
    <property type="match status" value="1"/>
</dbReference>
<dbReference type="InterPro" id="IPR020617">
    <property type="entry name" value="Thiolase_C"/>
</dbReference>
<dbReference type="InterPro" id="IPR020613">
    <property type="entry name" value="Thiolase_CS"/>
</dbReference>
<evidence type="ECO:0000259" key="9">
    <source>
        <dbReference type="Pfam" id="PF02803"/>
    </source>
</evidence>
<protein>
    <recommendedName>
        <fullName evidence="5">acetyl-CoA C-acyltransferase</fullName>
        <ecNumber evidence="5">2.3.1.16</ecNumber>
    </recommendedName>
</protein>
<organism evidence="10 11">
    <name type="scientific">Allofrancisella guangzhouensis</name>
    <dbReference type="NCBI Taxonomy" id="594679"/>
    <lineage>
        <taxon>Bacteria</taxon>
        <taxon>Pseudomonadati</taxon>
        <taxon>Pseudomonadota</taxon>
        <taxon>Gammaproteobacteria</taxon>
        <taxon>Thiotrichales</taxon>
        <taxon>Francisellaceae</taxon>
        <taxon>Allofrancisella</taxon>
    </lineage>
</organism>
<dbReference type="PROSITE" id="PS00737">
    <property type="entry name" value="THIOLASE_2"/>
    <property type="match status" value="1"/>
</dbReference>
<dbReference type="STRING" id="594679.SD28_06835"/>
<dbReference type="InterPro" id="IPR020615">
    <property type="entry name" value="Thiolase_acyl_enz_int_AS"/>
</dbReference>
<dbReference type="Pfam" id="PF00108">
    <property type="entry name" value="Thiolase_N"/>
    <property type="match status" value="1"/>
</dbReference>
<comment type="similarity">
    <text evidence="2 7">Belongs to the thiolase-like superfamily. Thiolase family.</text>
</comment>
<name>A0A0A8E5R5_9GAMM</name>
<dbReference type="GO" id="GO:0006635">
    <property type="term" value="P:fatty acid beta-oxidation"/>
    <property type="evidence" value="ECO:0007669"/>
    <property type="project" value="TreeGrafter"/>
</dbReference>
<evidence type="ECO:0000256" key="7">
    <source>
        <dbReference type="RuleBase" id="RU003557"/>
    </source>
</evidence>
<dbReference type="HOGENOM" id="CLU_031026_0_0_6"/>
<sequence length="395" mass="41730">MSENVYIVAAKRSAVTKGKKGGFAKKRPDELLADVLQKTVAESGINPKDIGDIVVGCAMPEAEQGLNVARISSLLAGLPDTVPALTINRYCSSGLQSIAIAANQIAQGNMDVAIGAGIESMSMIPFGGNKMSFSKEIFAKDENVGIAYGMGITAENVAKDWNVSRQEQDAFALKSHQKAIYAIENGYFKDEILPIDVDHRKPNEKSGEIINYKETISVDEGARKDTSMEALAKLKPAFANGGSVTAGNSSQVSDGAAAVVLVSERYLKEHNLKPLGKFLGFAVAGVDPRIMGIGPIKAIPKVLKQTNLSIDDIDWIELNEAFAAQSLAVINDLKLDQEKVNPCGGAIALGHPLGATGTILTVKALHGLRRTGKKYAMITMCIGTGMGAAGIIEAC</sequence>
<dbReference type="PIRSF" id="PIRSF000429">
    <property type="entry name" value="Ac-CoA_Ac_transf"/>
    <property type="match status" value="1"/>
</dbReference>
<dbReference type="EMBL" id="CP010427">
    <property type="protein sequence ID" value="AJC49353.1"/>
    <property type="molecule type" value="Genomic_DNA"/>
</dbReference>
<dbReference type="OrthoDB" id="9764638at2"/>
<evidence type="ECO:0000256" key="5">
    <source>
        <dbReference type="ARBA" id="ARBA00024073"/>
    </source>
</evidence>
<evidence type="ECO:0000256" key="2">
    <source>
        <dbReference type="ARBA" id="ARBA00010982"/>
    </source>
</evidence>
<feature type="domain" description="Thiolase C-terminal" evidence="9">
    <location>
        <begin position="272"/>
        <end position="393"/>
    </location>
</feature>
<feature type="active site" description="Acyl-thioester intermediate" evidence="6">
    <location>
        <position position="91"/>
    </location>
</feature>
<dbReference type="NCBIfam" id="NF006553">
    <property type="entry name" value="PRK09052.1"/>
    <property type="match status" value="1"/>
</dbReference>
<comment type="pathway">
    <text evidence="1">Lipid metabolism.</text>
</comment>
<dbReference type="SUPFAM" id="SSF53901">
    <property type="entry name" value="Thiolase-like"/>
    <property type="match status" value="2"/>
</dbReference>
<dbReference type="GO" id="GO:0005737">
    <property type="term" value="C:cytoplasm"/>
    <property type="evidence" value="ECO:0007669"/>
    <property type="project" value="UniProtKB-ARBA"/>
</dbReference>
<dbReference type="CDD" id="cd00751">
    <property type="entry name" value="thiolase"/>
    <property type="match status" value="1"/>
</dbReference>
<dbReference type="InterPro" id="IPR050215">
    <property type="entry name" value="Thiolase-like_sf_Thiolase"/>
</dbReference>
<evidence type="ECO:0000256" key="3">
    <source>
        <dbReference type="ARBA" id="ARBA00022679"/>
    </source>
</evidence>
<dbReference type="GO" id="GO:0003988">
    <property type="term" value="F:acetyl-CoA C-acyltransferase activity"/>
    <property type="evidence" value="ECO:0007669"/>
    <property type="project" value="UniProtKB-EC"/>
</dbReference>
<evidence type="ECO:0000313" key="10">
    <source>
        <dbReference type="EMBL" id="AJC49353.1"/>
    </source>
</evidence>
<dbReference type="NCBIfam" id="TIGR01930">
    <property type="entry name" value="AcCoA-C-Actrans"/>
    <property type="match status" value="1"/>
</dbReference>
<evidence type="ECO:0000256" key="4">
    <source>
        <dbReference type="ARBA" id="ARBA00023315"/>
    </source>
</evidence>
<dbReference type="InterPro" id="IPR020616">
    <property type="entry name" value="Thiolase_N"/>
</dbReference>
<gene>
    <name evidence="10" type="ORF">SD28_06835</name>
</gene>
<dbReference type="PANTHER" id="PTHR43853">
    <property type="entry name" value="3-KETOACYL-COA THIOLASE, PEROXISOMAL"/>
    <property type="match status" value="1"/>
</dbReference>
<dbReference type="Gene3D" id="3.40.47.10">
    <property type="match status" value="1"/>
</dbReference>
<dbReference type="InterPro" id="IPR020610">
    <property type="entry name" value="Thiolase_AS"/>
</dbReference>
<keyword evidence="3 7" id="KW-0808">Transferase</keyword>
<evidence type="ECO:0000259" key="8">
    <source>
        <dbReference type="Pfam" id="PF00108"/>
    </source>
</evidence>
<feature type="domain" description="Thiolase N-terminal" evidence="8">
    <location>
        <begin position="5"/>
        <end position="264"/>
    </location>
</feature>